<protein>
    <submittedName>
        <fullName evidence="7">Hydroxyneurosporene methyltransferase</fullName>
    </submittedName>
</protein>
<dbReference type="PROSITE" id="PS51683">
    <property type="entry name" value="SAM_OMT_II"/>
    <property type="match status" value="1"/>
</dbReference>
<evidence type="ECO:0000256" key="2">
    <source>
        <dbReference type="ARBA" id="ARBA00022679"/>
    </source>
</evidence>
<proteinExistence type="predicted"/>
<dbReference type="InterPro" id="IPR036390">
    <property type="entry name" value="WH_DNA-bd_sf"/>
</dbReference>
<feature type="active site" description="Proton acceptor" evidence="4">
    <location>
        <position position="273"/>
    </location>
</feature>
<dbReference type="eggNOG" id="COG1414">
    <property type="taxonomic scope" value="Bacteria"/>
</dbReference>
<keyword evidence="1 7" id="KW-0489">Methyltransferase</keyword>
<dbReference type="SUPFAM" id="SSF46785">
    <property type="entry name" value="Winged helix' DNA-binding domain"/>
    <property type="match status" value="1"/>
</dbReference>
<reference evidence="7" key="1">
    <citation type="submission" date="2014-05" db="EMBL/GenBank/DDBJ databases">
        <title>Genome sequence of Mycobacterium aromaticivorans strain JS19b1T (= DSM 45407T).</title>
        <authorList>
            <person name="Kwak Y."/>
            <person name="Park G.-S."/>
            <person name="Li Q.X."/>
            <person name="Lee S.-E."/>
            <person name="Shin J.-H."/>
        </authorList>
    </citation>
    <scope>NUCLEOTIDE SEQUENCE [LARGE SCALE GENOMIC DNA]</scope>
    <source>
        <strain evidence="7">JS19b1</strain>
    </source>
</reference>
<dbReference type="InterPro" id="IPR016461">
    <property type="entry name" value="COMT-like"/>
</dbReference>
<dbReference type="InterPro" id="IPR036388">
    <property type="entry name" value="WH-like_DNA-bd_sf"/>
</dbReference>
<evidence type="ECO:0000259" key="5">
    <source>
        <dbReference type="Pfam" id="PF00891"/>
    </source>
</evidence>
<dbReference type="GO" id="GO:0008171">
    <property type="term" value="F:O-methyltransferase activity"/>
    <property type="evidence" value="ECO:0007669"/>
    <property type="project" value="InterPro"/>
</dbReference>
<keyword evidence="8" id="KW-1185">Reference proteome</keyword>
<evidence type="ECO:0000313" key="8">
    <source>
        <dbReference type="Proteomes" id="UP000022835"/>
    </source>
</evidence>
<dbReference type="GO" id="GO:0032259">
    <property type="term" value="P:methylation"/>
    <property type="evidence" value="ECO:0007669"/>
    <property type="project" value="UniProtKB-KW"/>
</dbReference>
<organism evidence="7 8">
    <name type="scientific">Mycolicibacterium aromaticivorans JS19b1 = JCM 16368</name>
    <dbReference type="NCBI Taxonomy" id="1440774"/>
    <lineage>
        <taxon>Bacteria</taxon>
        <taxon>Bacillati</taxon>
        <taxon>Actinomycetota</taxon>
        <taxon>Actinomycetes</taxon>
        <taxon>Mycobacteriales</taxon>
        <taxon>Mycobacteriaceae</taxon>
        <taxon>Mycolicibacterium</taxon>
    </lineage>
</organism>
<evidence type="ECO:0000313" key="7">
    <source>
        <dbReference type="EMBL" id="KDE98472.1"/>
    </source>
</evidence>
<feature type="domain" description="O-methyltransferase dimerisation" evidence="6">
    <location>
        <begin position="47"/>
        <end position="113"/>
    </location>
</feature>
<dbReference type="Gene3D" id="3.40.50.150">
    <property type="entry name" value="Vaccinia Virus protein VP39"/>
    <property type="match status" value="1"/>
</dbReference>
<dbReference type="InterPro" id="IPR029063">
    <property type="entry name" value="SAM-dependent_MTases_sf"/>
</dbReference>
<dbReference type="Proteomes" id="UP000022835">
    <property type="component" value="Unassembled WGS sequence"/>
</dbReference>
<sequence length="368" mass="40152">MPRNVMVPPAGLARAVEWLRHHLLLLHQRMLPAPMAMMELVVSGWPAQAITTAAQLGVADALADGPLPIDELAARVRADPDALRRLMRALIGRGIFRRRRDGRYALNSLADTLRSDAAISLRGAAMFQGSQEQRERWTLLTDSVRTGESIVPALRGMEGFDYLIEIPEHAKLFDQTMTSLAQMTLAVVVASYDFAAHRTIVDVGGGQGAMLAAILVRAQRSRGVLYDVPRVVAGAPELLRANGVADRVQIVEGSFFDHVPGGGDAYLLKNIIHDWADDKALHILRNVRSAAVPGTTVLLVEMVVRDNGRDGPENWVDLEMLLNLGSRERTAEEYRTLLAHAGFRMTRVVPTASPLCVVEAVVDDALSG</sequence>
<dbReference type="RefSeq" id="WP_036339998.1">
    <property type="nucleotide sequence ID" value="NZ_JALN02000001.1"/>
</dbReference>
<evidence type="ECO:0000256" key="1">
    <source>
        <dbReference type="ARBA" id="ARBA00022603"/>
    </source>
</evidence>
<dbReference type="PANTHER" id="PTHR43712:SF2">
    <property type="entry name" value="O-METHYLTRANSFERASE CICE"/>
    <property type="match status" value="1"/>
</dbReference>
<dbReference type="InterPro" id="IPR001077">
    <property type="entry name" value="COMT_C"/>
</dbReference>
<evidence type="ECO:0000259" key="6">
    <source>
        <dbReference type="Pfam" id="PF08100"/>
    </source>
</evidence>
<dbReference type="STRING" id="1440774.Y900_005835"/>
<dbReference type="SUPFAM" id="SSF53335">
    <property type="entry name" value="S-adenosyl-L-methionine-dependent methyltransferases"/>
    <property type="match status" value="1"/>
</dbReference>
<keyword evidence="2" id="KW-0808">Transferase</keyword>
<dbReference type="PANTHER" id="PTHR43712">
    <property type="entry name" value="PUTATIVE (AFU_ORTHOLOGUE AFUA_4G14580)-RELATED"/>
    <property type="match status" value="1"/>
</dbReference>
<evidence type="ECO:0000256" key="4">
    <source>
        <dbReference type="PIRSR" id="PIRSR005739-1"/>
    </source>
</evidence>
<accession>A0A064CI61</accession>
<dbReference type="Gene3D" id="1.10.10.10">
    <property type="entry name" value="Winged helix-like DNA-binding domain superfamily/Winged helix DNA-binding domain"/>
    <property type="match status" value="1"/>
</dbReference>
<dbReference type="Pfam" id="PF08100">
    <property type="entry name" value="Dimerisation"/>
    <property type="match status" value="1"/>
</dbReference>
<dbReference type="Gene3D" id="1.10.287.1350">
    <property type="match status" value="1"/>
</dbReference>
<dbReference type="AlphaFoldDB" id="A0A064CI61"/>
<dbReference type="EMBL" id="JALN02000001">
    <property type="protein sequence ID" value="KDE98472.1"/>
    <property type="molecule type" value="Genomic_DNA"/>
</dbReference>
<dbReference type="OrthoDB" id="4145676at2"/>
<dbReference type="GO" id="GO:0046983">
    <property type="term" value="F:protein dimerization activity"/>
    <property type="evidence" value="ECO:0007669"/>
    <property type="project" value="InterPro"/>
</dbReference>
<dbReference type="Pfam" id="PF00891">
    <property type="entry name" value="Methyltransf_2"/>
    <property type="match status" value="1"/>
</dbReference>
<comment type="caution">
    <text evidence="7">The sequence shown here is derived from an EMBL/GenBank/DDBJ whole genome shotgun (WGS) entry which is preliminary data.</text>
</comment>
<dbReference type="InterPro" id="IPR012967">
    <property type="entry name" value="COMT_dimerisation"/>
</dbReference>
<feature type="domain" description="O-methyltransferase C-terminal" evidence="5">
    <location>
        <begin position="137"/>
        <end position="344"/>
    </location>
</feature>
<name>A0A064CI61_9MYCO</name>
<evidence type="ECO:0000256" key="3">
    <source>
        <dbReference type="ARBA" id="ARBA00022691"/>
    </source>
</evidence>
<keyword evidence="3" id="KW-0949">S-adenosyl-L-methionine</keyword>
<gene>
    <name evidence="7" type="ORF">Y900_005835</name>
</gene>
<dbReference type="PIRSF" id="PIRSF005739">
    <property type="entry name" value="O-mtase"/>
    <property type="match status" value="1"/>
</dbReference>